<dbReference type="EMBL" id="SRIB01000013">
    <property type="protein sequence ID" value="TFZ39384.1"/>
    <property type="molecule type" value="Genomic_DNA"/>
</dbReference>
<evidence type="ECO:0000256" key="1">
    <source>
        <dbReference type="ARBA" id="ARBA00004651"/>
    </source>
</evidence>
<dbReference type="AlphaFoldDB" id="A0A4Z0D4P2"/>
<feature type="transmembrane region" description="Helical" evidence="7">
    <location>
        <begin position="50"/>
        <end position="71"/>
    </location>
</feature>
<name>A0A4Z0D4P2_9FIRM</name>
<keyword evidence="4 7" id="KW-0812">Transmembrane</keyword>
<evidence type="ECO:0000313" key="9">
    <source>
        <dbReference type="EMBL" id="TFZ39384.1"/>
    </source>
</evidence>
<dbReference type="PANTHER" id="PTHR42709">
    <property type="entry name" value="ALKALINE PHOSPHATASE LIKE PROTEIN"/>
    <property type="match status" value="1"/>
</dbReference>
<evidence type="ECO:0000313" key="10">
    <source>
        <dbReference type="Proteomes" id="UP000298381"/>
    </source>
</evidence>
<evidence type="ECO:0000256" key="4">
    <source>
        <dbReference type="ARBA" id="ARBA00022692"/>
    </source>
</evidence>
<keyword evidence="6 7" id="KW-0472">Membrane</keyword>
<dbReference type="RefSeq" id="WP_135271626.1">
    <property type="nucleotide sequence ID" value="NZ_SRIB01000013.1"/>
</dbReference>
<evidence type="ECO:0000256" key="6">
    <source>
        <dbReference type="ARBA" id="ARBA00023136"/>
    </source>
</evidence>
<comment type="subcellular location">
    <subcellularLocation>
        <location evidence="1">Cell membrane</location>
        <topology evidence="1">Multi-pass membrane protein</topology>
    </subcellularLocation>
</comment>
<comment type="caution">
    <text evidence="9">The sequence shown here is derived from an EMBL/GenBank/DDBJ whole genome shotgun (WGS) entry which is preliminary data.</text>
</comment>
<feature type="transmembrane region" description="Helical" evidence="7">
    <location>
        <begin position="12"/>
        <end position="30"/>
    </location>
</feature>
<evidence type="ECO:0000256" key="5">
    <source>
        <dbReference type="ARBA" id="ARBA00022989"/>
    </source>
</evidence>
<evidence type="ECO:0000256" key="2">
    <source>
        <dbReference type="ARBA" id="ARBA00010792"/>
    </source>
</evidence>
<organism evidence="9 10">
    <name type="scientific">Soehngenia longivitae</name>
    <dbReference type="NCBI Taxonomy" id="2562294"/>
    <lineage>
        <taxon>Bacteria</taxon>
        <taxon>Bacillati</taxon>
        <taxon>Bacillota</taxon>
        <taxon>Tissierellia</taxon>
        <taxon>Tissierellales</taxon>
        <taxon>Tissierellaceae</taxon>
        <taxon>Soehngenia</taxon>
    </lineage>
</organism>
<evidence type="ECO:0000256" key="7">
    <source>
        <dbReference type="SAM" id="Phobius"/>
    </source>
</evidence>
<proteinExistence type="inferred from homology"/>
<feature type="domain" description="VTT" evidence="8">
    <location>
        <begin position="30"/>
        <end position="161"/>
    </location>
</feature>
<dbReference type="InterPro" id="IPR051311">
    <property type="entry name" value="DedA_domain"/>
</dbReference>
<keyword evidence="10" id="KW-1185">Reference proteome</keyword>
<evidence type="ECO:0000256" key="3">
    <source>
        <dbReference type="ARBA" id="ARBA00022475"/>
    </source>
</evidence>
<accession>A0A4Z0D4P2</accession>
<dbReference type="OrthoDB" id="9813426at2"/>
<dbReference type="PANTHER" id="PTHR42709:SF6">
    <property type="entry name" value="UNDECAPRENYL PHOSPHATE TRANSPORTER A"/>
    <property type="match status" value="1"/>
</dbReference>
<keyword evidence="5 7" id="KW-1133">Transmembrane helix</keyword>
<dbReference type="GO" id="GO:0005886">
    <property type="term" value="C:plasma membrane"/>
    <property type="evidence" value="ECO:0007669"/>
    <property type="project" value="UniProtKB-SubCell"/>
</dbReference>
<sequence>MQDLMIDFVNNYGYFAIFILIYIENIFPPIPSEVVLLSGGALTVITDMNVLGTIIFATIGSLVGAITLYSVGRAINKESLVNFLSGKIGRRLKLKPEAIDKAQIWFMKYQEKAVLICRCIPIVRSIISIPAGFAKMNVLKFILLTLIGSLVWNTILVNLGALFGEAWEKVLIYYTGYQYLILGAIAVGIIYLWIKFRKKKNN</sequence>
<protein>
    <submittedName>
        <fullName evidence="9">DedA family protein</fullName>
    </submittedName>
</protein>
<keyword evidence="3" id="KW-1003">Cell membrane</keyword>
<dbReference type="Proteomes" id="UP000298381">
    <property type="component" value="Unassembled WGS sequence"/>
</dbReference>
<comment type="similarity">
    <text evidence="2">Belongs to the DedA family.</text>
</comment>
<feature type="transmembrane region" description="Helical" evidence="7">
    <location>
        <begin position="176"/>
        <end position="194"/>
    </location>
</feature>
<dbReference type="InterPro" id="IPR032816">
    <property type="entry name" value="VTT_dom"/>
</dbReference>
<feature type="transmembrane region" description="Helical" evidence="7">
    <location>
        <begin position="141"/>
        <end position="164"/>
    </location>
</feature>
<reference evidence="9 10" key="1">
    <citation type="submission" date="2019-03" db="EMBL/GenBank/DDBJ databases">
        <title>Draft genome sequence data and analysis of a Fermenting Bacterium, Soehngenia longevitae strain 1933PT, isolated from petroleum reservoir in Azerbaijan.</title>
        <authorList>
            <person name="Grouzdev D.S."/>
            <person name="Bidzhieva S.K."/>
            <person name="Sokolova D.S."/>
            <person name="Tourova T.P."/>
            <person name="Poltaraus A.B."/>
            <person name="Nazina T.N."/>
        </authorList>
    </citation>
    <scope>NUCLEOTIDE SEQUENCE [LARGE SCALE GENOMIC DNA]</scope>
    <source>
        <strain evidence="9 10">1933P</strain>
    </source>
</reference>
<gene>
    <name evidence="9" type="ORF">E4100_08520</name>
</gene>
<evidence type="ECO:0000259" key="8">
    <source>
        <dbReference type="Pfam" id="PF09335"/>
    </source>
</evidence>
<dbReference type="Pfam" id="PF09335">
    <property type="entry name" value="VTT_dom"/>
    <property type="match status" value="1"/>
</dbReference>